<protein>
    <submittedName>
        <fullName evidence="2">Outer membrane biogenesis protein BamB</fullName>
    </submittedName>
</protein>
<dbReference type="Proteomes" id="UP000318538">
    <property type="component" value="Chromosome"/>
</dbReference>
<dbReference type="AlphaFoldDB" id="A0A517NA26"/>
<dbReference type="Gene3D" id="2.130.10.10">
    <property type="entry name" value="YVTN repeat-like/Quinoprotein amine dehydrogenase"/>
    <property type="match status" value="2"/>
</dbReference>
<dbReference type="InterPro" id="IPR015943">
    <property type="entry name" value="WD40/YVTN_repeat-like_dom_sf"/>
</dbReference>
<proteinExistence type="predicted"/>
<dbReference type="InterPro" id="IPR011047">
    <property type="entry name" value="Quinoprotein_ADH-like_sf"/>
</dbReference>
<dbReference type="InterPro" id="IPR018391">
    <property type="entry name" value="PQQ_b-propeller_rpt"/>
</dbReference>
<dbReference type="SMART" id="SM00564">
    <property type="entry name" value="PQQ"/>
    <property type="match status" value="4"/>
</dbReference>
<keyword evidence="3" id="KW-1185">Reference proteome</keyword>
<sequence length="448" mass="47836">MKNMKKVLCIAVVCLGMSTLGCSKRTPVVEVSVGESGVTIEDLVNGDDLDLAWPQWRGGVGGQVRRESGTGSLDPSESIPIQWSAEANVRWQVDVPGRGHGSPIVVGDLVVLGSATTDPAQQFVLAYDRNDGHERWKTVVHSGGLPSDRAVHRKATNANGTLACDGDHLITAHLNNDHIWVTTLAIDGEVLWQTDIGAFVSKFGYAPSPILYKSLVIVAADNGGGGYIVGLDVRTGKVAWRRSRGNVSSYSSPALVTLDGVDQVVITGMDRMTSYEPATGKLIWETECISEATCGTPIATAGHVFASGGYPDKETVCLDAKGKRVWSNRTKLYEPSLVTDGENLYAVSDDGIAYCWDVADGTEHWKKRLGGNFSSSPVVVGGNVYVCDLSGNGYVFRASSEKFELVSKNQLGDDCYASPAIAGDAIFLRVGTGDGQQRAEKLFCLAND</sequence>
<dbReference type="KEGG" id="rlc:K227x_23700"/>
<dbReference type="SUPFAM" id="SSF50998">
    <property type="entry name" value="Quinoprotein alcohol dehydrogenase-like"/>
    <property type="match status" value="1"/>
</dbReference>
<evidence type="ECO:0000313" key="2">
    <source>
        <dbReference type="EMBL" id="QDT03984.1"/>
    </source>
</evidence>
<dbReference type="EMBL" id="CP036525">
    <property type="protein sequence ID" value="QDT03984.1"/>
    <property type="molecule type" value="Genomic_DNA"/>
</dbReference>
<dbReference type="InterPro" id="IPR002372">
    <property type="entry name" value="PQQ_rpt_dom"/>
</dbReference>
<dbReference type="PROSITE" id="PS51257">
    <property type="entry name" value="PROKAR_LIPOPROTEIN"/>
    <property type="match status" value="1"/>
</dbReference>
<evidence type="ECO:0000313" key="3">
    <source>
        <dbReference type="Proteomes" id="UP000318538"/>
    </source>
</evidence>
<evidence type="ECO:0000259" key="1">
    <source>
        <dbReference type="Pfam" id="PF13360"/>
    </source>
</evidence>
<reference evidence="2 3" key="1">
    <citation type="submission" date="2019-02" db="EMBL/GenBank/DDBJ databases">
        <title>Deep-cultivation of Planctomycetes and their phenomic and genomic characterization uncovers novel biology.</title>
        <authorList>
            <person name="Wiegand S."/>
            <person name="Jogler M."/>
            <person name="Boedeker C."/>
            <person name="Pinto D."/>
            <person name="Vollmers J."/>
            <person name="Rivas-Marin E."/>
            <person name="Kohn T."/>
            <person name="Peeters S.H."/>
            <person name="Heuer A."/>
            <person name="Rast P."/>
            <person name="Oberbeckmann S."/>
            <person name="Bunk B."/>
            <person name="Jeske O."/>
            <person name="Meyerdierks A."/>
            <person name="Storesund J.E."/>
            <person name="Kallscheuer N."/>
            <person name="Luecker S."/>
            <person name="Lage O.M."/>
            <person name="Pohl T."/>
            <person name="Merkel B.J."/>
            <person name="Hornburger P."/>
            <person name="Mueller R.-W."/>
            <person name="Bruemmer F."/>
            <person name="Labrenz M."/>
            <person name="Spormann A.M."/>
            <person name="Op den Camp H."/>
            <person name="Overmann J."/>
            <person name="Amann R."/>
            <person name="Jetten M.S.M."/>
            <person name="Mascher T."/>
            <person name="Medema M.H."/>
            <person name="Devos D.P."/>
            <person name="Kaster A.-K."/>
            <person name="Ovreas L."/>
            <person name="Rohde M."/>
            <person name="Galperin M.Y."/>
            <person name="Jogler C."/>
        </authorList>
    </citation>
    <scope>NUCLEOTIDE SEQUENCE [LARGE SCALE GENOMIC DNA]</scope>
    <source>
        <strain evidence="2 3">K22_7</strain>
    </source>
</reference>
<dbReference type="Pfam" id="PF13360">
    <property type="entry name" value="PQQ_2"/>
    <property type="match status" value="1"/>
</dbReference>
<dbReference type="PANTHER" id="PTHR34512:SF30">
    <property type="entry name" value="OUTER MEMBRANE PROTEIN ASSEMBLY FACTOR BAMB"/>
    <property type="match status" value="1"/>
</dbReference>
<organism evidence="2 3">
    <name type="scientific">Rubripirellula lacrimiformis</name>
    <dbReference type="NCBI Taxonomy" id="1930273"/>
    <lineage>
        <taxon>Bacteria</taxon>
        <taxon>Pseudomonadati</taxon>
        <taxon>Planctomycetota</taxon>
        <taxon>Planctomycetia</taxon>
        <taxon>Pirellulales</taxon>
        <taxon>Pirellulaceae</taxon>
        <taxon>Rubripirellula</taxon>
    </lineage>
</organism>
<name>A0A517NA26_9BACT</name>
<gene>
    <name evidence="2" type="ORF">K227x_23700</name>
</gene>
<feature type="domain" description="Pyrrolo-quinoline quinone repeat" evidence="1">
    <location>
        <begin position="123"/>
        <end position="366"/>
    </location>
</feature>
<dbReference type="PANTHER" id="PTHR34512">
    <property type="entry name" value="CELL SURFACE PROTEIN"/>
    <property type="match status" value="1"/>
</dbReference>
<accession>A0A517NA26</accession>